<reference evidence="2" key="1">
    <citation type="submission" date="2020-03" db="EMBL/GenBank/DDBJ databases">
        <authorList>
            <person name="Weist P."/>
        </authorList>
    </citation>
    <scope>NUCLEOTIDE SEQUENCE</scope>
</reference>
<evidence type="ECO:0000313" key="3">
    <source>
        <dbReference type="Proteomes" id="UP001153269"/>
    </source>
</evidence>
<feature type="compositionally biased region" description="Polar residues" evidence="1">
    <location>
        <begin position="171"/>
        <end position="181"/>
    </location>
</feature>
<dbReference type="EMBL" id="CADEAL010000038">
    <property type="protein sequence ID" value="CAB1413130.1"/>
    <property type="molecule type" value="Genomic_DNA"/>
</dbReference>
<evidence type="ECO:0000256" key="1">
    <source>
        <dbReference type="SAM" id="MobiDB-lite"/>
    </source>
</evidence>
<feature type="region of interest" description="Disordered" evidence="1">
    <location>
        <begin position="153"/>
        <end position="181"/>
    </location>
</feature>
<accession>A0A9N7Y0L0</accession>
<dbReference type="Proteomes" id="UP001153269">
    <property type="component" value="Unassembled WGS sequence"/>
</dbReference>
<dbReference type="AlphaFoldDB" id="A0A9N7Y0L0"/>
<comment type="caution">
    <text evidence="2">The sequence shown here is derived from an EMBL/GenBank/DDBJ whole genome shotgun (WGS) entry which is preliminary data.</text>
</comment>
<organism evidence="2 3">
    <name type="scientific">Pleuronectes platessa</name>
    <name type="common">European plaice</name>
    <dbReference type="NCBI Taxonomy" id="8262"/>
    <lineage>
        <taxon>Eukaryota</taxon>
        <taxon>Metazoa</taxon>
        <taxon>Chordata</taxon>
        <taxon>Craniata</taxon>
        <taxon>Vertebrata</taxon>
        <taxon>Euteleostomi</taxon>
        <taxon>Actinopterygii</taxon>
        <taxon>Neopterygii</taxon>
        <taxon>Teleostei</taxon>
        <taxon>Neoteleostei</taxon>
        <taxon>Acanthomorphata</taxon>
        <taxon>Carangaria</taxon>
        <taxon>Pleuronectiformes</taxon>
        <taxon>Pleuronectoidei</taxon>
        <taxon>Pleuronectidae</taxon>
        <taxon>Pleuronectes</taxon>
    </lineage>
</organism>
<keyword evidence="3" id="KW-1185">Reference proteome</keyword>
<gene>
    <name evidence="2" type="ORF">PLEPLA_LOCUS830</name>
</gene>
<protein>
    <submittedName>
        <fullName evidence="2">Uncharacterized protein</fullName>
    </submittedName>
</protein>
<proteinExistence type="predicted"/>
<feature type="compositionally biased region" description="Low complexity" evidence="1">
    <location>
        <begin position="75"/>
        <end position="88"/>
    </location>
</feature>
<name>A0A9N7Y0L0_PLEPL</name>
<evidence type="ECO:0000313" key="2">
    <source>
        <dbReference type="EMBL" id="CAB1413130.1"/>
    </source>
</evidence>
<sequence>MREQTLDQCLCSHCTVICELGCYTRGGPANPVTLGYHHDQTPRCGPLPISRSPPPPSACTSILRYVPQSTPPHPDLSLSLPLSSLSSPRAQSDAGPLPPPGKQTTVFLFSLFSLPTAADPRRGLSAWEERGKREGLINLKRLLSSLFSAVPPPSRGHVCSMERPERRTGGAHSSSHVSHYK</sequence>
<feature type="region of interest" description="Disordered" evidence="1">
    <location>
        <begin position="70"/>
        <end position="100"/>
    </location>
</feature>